<organism evidence="1 2">
    <name type="scientific">Cellulomonas humilata</name>
    <dbReference type="NCBI Taxonomy" id="144055"/>
    <lineage>
        <taxon>Bacteria</taxon>
        <taxon>Bacillati</taxon>
        <taxon>Actinomycetota</taxon>
        <taxon>Actinomycetes</taxon>
        <taxon>Micrococcales</taxon>
        <taxon>Cellulomonadaceae</taxon>
        <taxon>Cellulomonas</taxon>
    </lineage>
</organism>
<dbReference type="AlphaFoldDB" id="A0A7Y6DWX2"/>
<gene>
    <name evidence="1" type="ORF">HP550_11640</name>
</gene>
<dbReference type="RefSeq" id="WP_175347857.1">
    <property type="nucleotide sequence ID" value="NZ_JABMCI010000065.1"/>
</dbReference>
<sequence length="254" mass="25723">MARAGRAAASDVRVSRLVGPPGAVVGVVDVPPDQRTSIVLVPPASKKPDEVLSTARVLTAPAGPARTEVRLLLADDAPAGERGAQLLWDGGAIDVRIEVLGFQAVEVRPLVVPVSGPAGAIVPVSVHAVNRGNVPVEIAKVAVLAFEERETLEHAIAAGLSGKATGLDRWAVVADTVAARQSEAARVVVTDGAGTLAPAADALVAAEVHVPAGLGAGEHAGTWVVAGVRVRVEVQVTAPAPTTRTRSTRAKGSS</sequence>
<proteinExistence type="predicted"/>
<accession>A0A7Y6DWX2</accession>
<reference evidence="1 2" key="1">
    <citation type="submission" date="2020-05" db="EMBL/GenBank/DDBJ databases">
        <title>Genome Sequencing of Type Strains.</title>
        <authorList>
            <person name="Lemaire J.F."/>
            <person name="Inderbitzin P."/>
            <person name="Gregorio O.A."/>
            <person name="Collins S.B."/>
            <person name="Wespe N."/>
            <person name="Knight-Connoni V."/>
        </authorList>
    </citation>
    <scope>NUCLEOTIDE SEQUENCE [LARGE SCALE GENOMIC DNA]</scope>
    <source>
        <strain evidence="1 2">ATCC 25174</strain>
    </source>
</reference>
<comment type="caution">
    <text evidence="1">The sequence shown here is derived from an EMBL/GenBank/DDBJ whole genome shotgun (WGS) entry which is preliminary data.</text>
</comment>
<dbReference type="EMBL" id="JABMCI010000065">
    <property type="protein sequence ID" value="NUU17901.1"/>
    <property type="molecule type" value="Genomic_DNA"/>
</dbReference>
<evidence type="ECO:0000313" key="2">
    <source>
        <dbReference type="Proteomes" id="UP000565724"/>
    </source>
</evidence>
<dbReference type="Proteomes" id="UP000565724">
    <property type="component" value="Unassembled WGS sequence"/>
</dbReference>
<keyword evidence="2" id="KW-1185">Reference proteome</keyword>
<evidence type="ECO:0000313" key="1">
    <source>
        <dbReference type="EMBL" id="NUU17901.1"/>
    </source>
</evidence>
<name>A0A7Y6DWX2_9CELL</name>
<protein>
    <submittedName>
        <fullName evidence="1">Uncharacterized protein</fullName>
    </submittedName>
</protein>